<protein>
    <submittedName>
        <fullName evidence="3">L-gulonolactone oxidase 3</fullName>
    </submittedName>
</protein>
<evidence type="ECO:0000256" key="2">
    <source>
        <dbReference type="SAM" id="SignalP"/>
    </source>
</evidence>
<organism evidence="3 4">
    <name type="scientific">Ananas comosus</name>
    <name type="common">Pineapple</name>
    <name type="synonym">Ananas ananas</name>
    <dbReference type="NCBI Taxonomy" id="4615"/>
    <lineage>
        <taxon>Eukaryota</taxon>
        <taxon>Viridiplantae</taxon>
        <taxon>Streptophyta</taxon>
        <taxon>Embryophyta</taxon>
        <taxon>Tracheophyta</taxon>
        <taxon>Spermatophyta</taxon>
        <taxon>Magnoliopsida</taxon>
        <taxon>Liliopsida</taxon>
        <taxon>Poales</taxon>
        <taxon>Bromeliaceae</taxon>
        <taxon>Bromelioideae</taxon>
        <taxon>Ananas</taxon>
    </lineage>
</organism>
<feature type="chain" id="PRO_5008285723" evidence="2">
    <location>
        <begin position="28"/>
        <end position="150"/>
    </location>
</feature>
<sequence length="150" mass="15765">MTLVLILGFLLLQFLLLLLSPPHAADSLPPASPIRCDENAGCVVSNAYGAWNDADRVPRGSAVYPTPRPNSCRQSPPRATRKPKSPPPSPHLPKLACPQPAATAATQHYFFGADQHGPVQAGARVRPADRTVTASSGGAAELIDAAEERG</sequence>
<name>A0A199V7F2_ANACO</name>
<dbReference type="AlphaFoldDB" id="A0A199V7F2"/>
<feature type="region of interest" description="Disordered" evidence="1">
    <location>
        <begin position="120"/>
        <end position="150"/>
    </location>
</feature>
<evidence type="ECO:0000256" key="1">
    <source>
        <dbReference type="SAM" id="MobiDB-lite"/>
    </source>
</evidence>
<comment type="caution">
    <text evidence="3">The sequence shown here is derived from an EMBL/GenBank/DDBJ whole genome shotgun (WGS) entry which is preliminary data.</text>
</comment>
<dbReference type="EMBL" id="LSRQ01002911">
    <property type="protein sequence ID" value="OAY72943.1"/>
    <property type="molecule type" value="Genomic_DNA"/>
</dbReference>
<dbReference type="Proteomes" id="UP000092600">
    <property type="component" value="Unassembled WGS sequence"/>
</dbReference>
<accession>A0A199V7F2</accession>
<evidence type="ECO:0000313" key="3">
    <source>
        <dbReference type="EMBL" id="OAY72943.1"/>
    </source>
</evidence>
<keyword evidence="2" id="KW-0732">Signal</keyword>
<gene>
    <name evidence="3" type="ORF">ACMD2_23358</name>
</gene>
<feature type="region of interest" description="Disordered" evidence="1">
    <location>
        <begin position="53"/>
        <end position="98"/>
    </location>
</feature>
<evidence type="ECO:0000313" key="4">
    <source>
        <dbReference type="Proteomes" id="UP000092600"/>
    </source>
</evidence>
<reference evidence="3 4" key="1">
    <citation type="journal article" date="2016" name="DNA Res.">
        <title>The draft genome of MD-2 pineapple using hybrid error correction of long reads.</title>
        <authorList>
            <person name="Redwan R.M."/>
            <person name="Saidin A."/>
            <person name="Kumar S.V."/>
        </authorList>
    </citation>
    <scope>NUCLEOTIDE SEQUENCE [LARGE SCALE GENOMIC DNA]</scope>
    <source>
        <strain evidence="4">cv. MD2</strain>
        <tissue evidence="3">Leaf</tissue>
    </source>
</reference>
<proteinExistence type="predicted"/>
<dbReference type="STRING" id="4615.A0A199V7F2"/>
<feature type="signal peptide" evidence="2">
    <location>
        <begin position="1"/>
        <end position="27"/>
    </location>
</feature>